<feature type="compositionally biased region" description="Basic and acidic residues" evidence="4">
    <location>
        <begin position="119"/>
        <end position="129"/>
    </location>
</feature>
<dbReference type="InterPro" id="IPR051550">
    <property type="entry name" value="SCF-Subunits/Alg-Epimerases"/>
</dbReference>
<dbReference type="Pfam" id="PF13229">
    <property type="entry name" value="Beta_helix"/>
    <property type="match status" value="1"/>
</dbReference>
<evidence type="ECO:0000313" key="7">
    <source>
        <dbReference type="EMBL" id="MFC7335894.1"/>
    </source>
</evidence>
<organism evidence="7 8">
    <name type="scientific">Haloferula chungangensis</name>
    <dbReference type="NCBI Taxonomy" id="1048331"/>
    <lineage>
        <taxon>Bacteria</taxon>
        <taxon>Pseudomonadati</taxon>
        <taxon>Verrucomicrobiota</taxon>
        <taxon>Verrucomicrobiia</taxon>
        <taxon>Verrucomicrobiales</taxon>
        <taxon>Verrucomicrobiaceae</taxon>
        <taxon>Haloferula</taxon>
    </lineage>
</organism>
<evidence type="ECO:0000256" key="4">
    <source>
        <dbReference type="SAM" id="MobiDB-lite"/>
    </source>
</evidence>
<evidence type="ECO:0000256" key="5">
    <source>
        <dbReference type="SAM" id="Phobius"/>
    </source>
</evidence>
<comment type="caution">
    <text evidence="7">The sequence shown here is derived from an EMBL/GenBank/DDBJ whole genome shotgun (WGS) entry which is preliminary data.</text>
</comment>
<reference evidence="8" key="1">
    <citation type="journal article" date="2019" name="Int. J. Syst. Evol. Microbiol.">
        <title>The Global Catalogue of Microorganisms (GCM) 10K type strain sequencing project: providing services to taxonomists for standard genome sequencing and annotation.</title>
        <authorList>
            <consortium name="The Broad Institute Genomics Platform"/>
            <consortium name="The Broad Institute Genome Sequencing Center for Infectious Disease"/>
            <person name="Wu L."/>
            <person name="Ma J."/>
        </authorList>
    </citation>
    <scope>NUCLEOTIDE SEQUENCE [LARGE SCALE GENOMIC DNA]</scope>
    <source>
        <strain evidence="8">CGMCC 4.1467</strain>
    </source>
</reference>
<dbReference type="SUPFAM" id="SSF48452">
    <property type="entry name" value="TPR-like"/>
    <property type="match status" value="1"/>
</dbReference>
<dbReference type="InterPro" id="IPR019734">
    <property type="entry name" value="TPR_rpt"/>
</dbReference>
<dbReference type="RefSeq" id="WP_379708458.1">
    <property type="nucleotide sequence ID" value="NZ_JBHTBS010000001.1"/>
</dbReference>
<dbReference type="Proteomes" id="UP001596472">
    <property type="component" value="Unassembled WGS sequence"/>
</dbReference>
<dbReference type="Gene3D" id="1.25.40.10">
    <property type="entry name" value="Tetratricopeptide repeat domain"/>
    <property type="match status" value="1"/>
</dbReference>
<dbReference type="InterPro" id="IPR012334">
    <property type="entry name" value="Pectin_lyas_fold"/>
</dbReference>
<keyword evidence="1" id="KW-0677">Repeat</keyword>
<feature type="region of interest" description="Disordered" evidence="4">
    <location>
        <begin position="1"/>
        <end position="21"/>
    </location>
</feature>
<feature type="repeat" description="TPR" evidence="2">
    <location>
        <begin position="216"/>
        <end position="249"/>
    </location>
</feature>
<accession>A0ABW2L0M7</accession>
<proteinExistence type="predicted"/>
<evidence type="ECO:0000259" key="6">
    <source>
        <dbReference type="Pfam" id="PF13229"/>
    </source>
</evidence>
<dbReference type="SUPFAM" id="SSF51126">
    <property type="entry name" value="Pectin lyase-like"/>
    <property type="match status" value="1"/>
</dbReference>
<keyword evidence="8" id="KW-1185">Reference proteome</keyword>
<evidence type="ECO:0000256" key="1">
    <source>
        <dbReference type="ARBA" id="ARBA00022737"/>
    </source>
</evidence>
<evidence type="ECO:0000313" key="8">
    <source>
        <dbReference type="Proteomes" id="UP001596472"/>
    </source>
</evidence>
<dbReference type="PANTHER" id="PTHR22990:SF15">
    <property type="entry name" value="F-BOX ONLY PROTEIN 10"/>
    <property type="match status" value="1"/>
</dbReference>
<keyword evidence="3" id="KW-0175">Coiled coil</keyword>
<feature type="transmembrane region" description="Helical" evidence="5">
    <location>
        <begin position="182"/>
        <end position="201"/>
    </location>
</feature>
<keyword evidence="2" id="KW-0802">TPR repeat</keyword>
<evidence type="ECO:0000256" key="2">
    <source>
        <dbReference type="PROSITE-ProRule" id="PRU00339"/>
    </source>
</evidence>
<evidence type="ECO:0000256" key="3">
    <source>
        <dbReference type="SAM" id="Coils"/>
    </source>
</evidence>
<dbReference type="PANTHER" id="PTHR22990">
    <property type="entry name" value="F-BOX ONLY PROTEIN"/>
    <property type="match status" value="1"/>
</dbReference>
<feature type="domain" description="Right handed beta helix" evidence="6">
    <location>
        <begin position="594"/>
        <end position="694"/>
    </location>
</feature>
<protein>
    <submittedName>
        <fullName evidence="7">Right-handed parallel beta-helix repeat-containing protein</fullName>
    </submittedName>
</protein>
<dbReference type="PROSITE" id="PS50005">
    <property type="entry name" value="TPR"/>
    <property type="match status" value="1"/>
</dbReference>
<dbReference type="InterPro" id="IPR011990">
    <property type="entry name" value="TPR-like_helical_dom_sf"/>
</dbReference>
<feature type="compositionally biased region" description="Basic and acidic residues" evidence="4">
    <location>
        <begin position="97"/>
        <end position="109"/>
    </location>
</feature>
<keyword evidence="5" id="KW-0472">Membrane</keyword>
<gene>
    <name evidence="7" type="ORF">ACFQY0_01790</name>
</gene>
<name>A0ABW2L0M7_9BACT</name>
<sequence length="717" mass="77940">MTLDEAKKVLGLSPSEDPAGHVEEFTAARERIAEMVRNASNETIEHRYQYSLLEFDKALAVVREEIERKRREKLAQIMILVPGAVAGHQKVSFKKPEVLEEKEEPKAEPGKTGISQGSKAEEADSKTGELEEILLPEDKPSELPPPPPTKPAGELGKPATAPVSDDDDEDPEVEKKGRGRRMAGYALIILLLGGLGVGWVYTRMEAERKQRNLERVMLLEEVGAQMVEARRWDEATQAYSEIADLDPGSQLAENGIRSIEVGMAEEQRQFVGYWTGESLAALEAGRIDEAEAAAKKVLKKYPEEMEAAELLSKIEAEKLVKIRQEWEGKIRASIESGTWSEAESALESFSSELPEDPLIQELGDLIAEKKEQERKDHARARELAEAARLRDQGKYDPLALEWMREAVALAPHDAEMKALYEKLASYSRTLRIPEDFKSLADALGEARDRDRIVLAEGSFEAGVVVNSAVQLEGVGEGKTILKMAAQEGPVLTFGPGSKGATVTGVVLQHEGFDAGTSRYPVALVRGSEMEFSDCEFLEASGHGMAVVDGGHAIAQRCVFRTNGWDGAAASGAGSRMTIHECESTGNFGHGYEIWDGASAVLSDSKGSRNSRNGVLADSAAEGIEIRGGEFFGNREYGIVLNAGASGKVANNSCYANMMGGVVVRFAAISMVVEGNRIEKNSGPGLILEQGLRAEIYDGNSSRLNSGEELMSGVRFDE</sequence>
<dbReference type="InterPro" id="IPR006626">
    <property type="entry name" value="PbH1"/>
</dbReference>
<dbReference type="InterPro" id="IPR011050">
    <property type="entry name" value="Pectin_lyase_fold/virulence"/>
</dbReference>
<feature type="region of interest" description="Disordered" evidence="4">
    <location>
        <begin position="97"/>
        <end position="178"/>
    </location>
</feature>
<dbReference type="InterPro" id="IPR039448">
    <property type="entry name" value="Beta_helix"/>
</dbReference>
<keyword evidence="5" id="KW-0812">Transmembrane</keyword>
<keyword evidence="5" id="KW-1133">Transmembrane helix</keyword>
<dbReference type="SMART" id="SM00710">
    <property type="entry name" value="PbH1"/>
    <property type="match status" value="6"/>
</dbReference>
<feature type="coiled-coil region" evidence="3">
    <location>
        <begin position="22"/>
        <end position="72"/>
    </location>
</feature>
<dbReference type="Gene3D" id="2.160.20.10">
    <property type="entry name" value="Single-stranded right-handed beta-helix, Pectin lyase-like"/>
    <property type="match status" value="1"/>
</dbReference>
<dbReference type="EMBL" id="JBHTBS010000001">
    <property type="protein sequence ID" value="MFC7335894.1"/>
    <property type="molecule type" value="Genomic_DNA"/>
</dbReference>